<accession>A0ABX5LQ43</accession>
<dbReference type="Pfam" id="PF00392">
    <property type="entry name" value="GntR"/>
    <property type="match status" value="1"/>
</dbReference>
<dbReference type="CDD" id="cd07377">
    <property type="entry name" value="WHTH_GntR"/>
    <property type="match status" value="1"/>
</dbReference>
<evidence type="ECO:0000313" key="5">
    <source>
        <dbReference type="EMBL" id="PXF28777.1"/>
    </source>
</evidence>
<dbReference type="PANTHER" id="PTHR44846">
    <property type="entry name" value="MANNOSYL-D-GLYCERATE TRANSPORT/METABOLISM SYSTEM REPRESSOR MNGR-RELATED"/>
    <property type="match status" value="1"/>
</dbReference>
<dbReference type="InterPro" id="IPR000524">
    <property type="entry name" value="Tscrpt_reg_HTH_GntR"/>
</dbReference>
<evidence type="ECO:0000259" key="4">
    <source>
        <dbReference type="PROSITE" id="PS50949"/>
    </source>
</evidence>
<keyword evidence="2" id="KW-0238">DNA-binding</keyword>
<dbReference type="InterPro" id="IPR036388">
    <property type="entry name" value="WH-like_DNA-bd_sf"/>
</dbReference>
<gene>
    <name evidence="5" type="ORF">WH50_24415</name>
</gene>
<protein>
    <submittedName>
        <fullName evidence="5">GntR family transcriptional regulator</fullName>
    </submittedName>
</protein>
<keyword evidence="1" id="KW-0805">Transcription regulation</keyword>
<dbReference type="InterPro" id="IPR028978">
    <property type="entry name" value="Chorismate_lyase_/UTRA_dom_sf"/>
</dbReference>
<dbReference type="PANTHER" id="PTHR44846:SF1">
    <property type="entry name" value="MANNOSYL-D-GLYCERATE TRANSPORT_METABOLISM SYSTEM REPRESSOR MNGR-RELATED"/>
    <property type="match status" value="1"/>
</dbReference>
<dbReference type="EMBL" id="LAPT01000146">
    <property type="protein sequence ID" value="PXF28777.1"/>
    <property type="molecule type" value="Genomic_DNA"/>
</dbReference>
<keyword evidence="6" id="KW-1185">Reference proteome</keyword>
<dbReference type="InterPro" id="IPR011663">
    <property type="entry name" value="UTRA"/>
</dbReference>
<dbReference type="Gene3D" id="1.10.10.10">
    <property type="entry name" value="Winged helix-like DNA-binding domain superfamily/Winged helix DNA-binding domain"/>
    <property type="match status" value="1"/>
</dbReference>
<dbReference type="Proteomes" id="UP000248090">
    <property type="component" value="Unassembled WGS sequence"/>
</dbReference>
<evidence type="ECO:0000256" key="2">
    <source>
        <dbReference type="ARBA" id="ARBA00023125"/>
    </source>
</evidence>
<name>A0ABX5LQ43_9GAMM</name>
<feature type="domain" description="HTH gntR-type" evidence="4">
    <location>
        <begin position="21"/>
        <end position="89"/>
    </location>
</feature>
<comment type="caution">
    <text evidence="5">The sequence shown here is derived from an EMBL/GenBank/DDBJ whole genome shotgun (WGS) entry which is preliminary data.</text>
</comment>
<dbReference type="SUPFAM" id="SSF46785">
    <property type="entry name" value="Winged helix' DNA-binding domain"/>
    <property type="match status" value="1"/>
</dbReference>
<dbReference type="SMART" id="SM00866">
    <property type="entry name" value="UTRA"/>
    <property type="match status" value="1"/>
</dbReference>
<dbReference type="InterPro" id="IPR050679">
    <property type="entry name" value="Bact_HTH_transcr_reg"/>
</dbReference>
<dbReference type="SUPFAM" id="SSF64288">
    <property type="entry name" value="Chorismate lyase-like"/>
    <property type="match status" value="1"/>
</dbReference>
<dbReference type="Pfam" id="PF07702">
    <property type="entry name" value="UTRA"/>
    <property type="match status" value="1"/>
</dbReference>
<dbReference type="RefSeq" id="WP_110189993.1">
    <property type="nucleotide sequence ID" value="NZ_CP177354.1"/>
</dbReference>
<dbReference type="PROSITE" id="PS50949">
    <property type="entry name" value="HTH_GNTR"/>
    <property type="match status" value="1"/>
</dbReference>
<reference evidence="5 6" key="1">
    <citation type="submission" date="2015-03" db="EMBL/GenBank/DDBJ databases">
        <authorList>
            <person name="Krishnan R."/>
            <person name="Midha S."/>
            <person name="Patil P.B."/>
            <person name="Rameshkumar N."/>
        </authorList>
    </citation>
    <scope>NUCLEOTIDE SEQUENCE [LARGE SCALE GENOMIC DNA]</scope>
    <source>
        <strain evidence="5 6">L1E11</strain>
    </source>
</reference>
<keyword evidence="3" id="KW-0804">Transcription</keyword>
<dbReference type="Gene3D" id="3.40.1410.10">
    <property type="entry name" value="Chorismate lyase-like"/>
    <property type="match status" value="1"/>
</dbReference>
<evidence type="ECO:0000313" key="6">
    <source>
        <dbReference type="Proteomes" id="UP000248090"/>
    </source>
</evidence>
<proteinExistence type="predicted"/>
<organism evidence="5 6">
    <name type="scientific">Pokkaliibacter plantistimulans</name>
    <dbReference type="NCBI Taxonomy" id="1635171"/>
    <lineage>
        <taxon>Bacteria</taxon>
        <taxon>Pseudomonadati</taxon>
        <taxon>Pseudomonadota</taxon>
        <taxon>Gammaproteobacteria</taxon>
        <taxon>Oceanospirillales</taxon>
        <taxon>Balneatrichaceae</taxon>
        <taxon>Pokkaliibacter</taxon>
    </lineage>
</organism>
<sequence length="263" mass="30163">MKEELVTSLIGHPEQLRDTATPLYLQLYTLISRTIQEGRLRAGEALPSERDIATQMEVSRVTVRRAIDRLVEDGICIQRQGAGTFVSERVEQPLNRLKSFTEVMQERGKVTHSRWLDRSLGIAHEDERRALQLAEGEEVVRFYRLRYANNQPMALEWAAVPCRFISNPFMVEDSLYRLMDQQGVRPVRALQRLRAVSIDAERANLLQISPDSAVLYIERIGISGRDERVEFTRSWFPGDSYDFVAEIRDNAIDTVPQAGDESQ</sequence>
<evidence type="ECO:0000256" key="3">
    <source>
        <dbReference type="ARBA" id="ARBA00023163"/>
    </source>
</evidence>
<dbReference type="SMART" id="SM00345">
    <property type="entry name" value="HTH_GNTR"/>
    <property type="match status" value="1"/>
</dbReference>
<dbReference type="InterPro" id="IPR036390">
    <property type="entry name" value="WH_DNA-bd_sf"/>
</dbReference>
<dbReference type="PRINTS" id="PR00035">
    <property type="entry name" value="HTHGNTR"/>
</dbReference>
<evidence type="ECO:0000256" key="1">
    <source>
        <dbReference type="ARBA" id="ARBA00023015"/>
    </source>
</evidence>